<dbReference type="GO" id="GO:0003677">
    <property type="term" value="F:DNA binding"/>
    <property type="evidence" value="ECO:0007669"/>
    <property type="project" value="UniProtKB-UniRule"/>
</dbReference>
<dbReference type="PROSITE" id="PS00447">
    <property type="entry name" value="DNA_POLYMERASE_A"/>
    <property type="match status" value="1"/>
</dbReference>
<feature type="region of interest" description="Disordered" evidence="18">
    <location>
        <begin position="283"/>
        <end position="315"/>
    </location>
</feature>
<evidence type="ECO:0000313" key="22">
    <source>
        <dbReference type="EMBL" id="CAA6830365.1"/>
    </source>
</evidence>
<evidence type="ECO:0000256" key="18">
    <source>
        <dbReference type="SAM" id="MobiDB-lite"/>
    </source>
</evidence>
<feature type="domain" description="DNA-directed DNA polymerase family A palm" evidence="21">
    <location>
        <begin position="671"/>
        <end position="877"/>
    </location>
</feature>
<evidence type="ECO:0000259" key="20">
    <source>
        <dbReference type="SMART" id="SM00475"/>
    </source>
</evidence>
<evidence type="ECO:0000256" key="12">
    <source>
        <dbReference type="ARBA" id="ARBA00022932"/>
    </source>
</evidence>
<dbReference type="InterPro" id="IPR020045">
    <property type="entry name" value="DNA_polI_H3TH"/>
</dbReference>
<dbReference type="PRINTS" id="PR00868">
    <property type="entry name" value="DNAPOLI"/>
</dbReference>
<sequence>MTTATTKPLILVDGSSYLFRAFHALPPLTNSKGEPTGAIHGVLNMLDRLRKDYKPDYMVVIFDAPGKTFRDDMFPEYKANRPSMPDELRSQIEPLLDIIRAQGYPLLIVPDVEADDVIGTMATIYDGKVLISTGDKDMAQLVTEDIHLINTMSNTYSDIEGVKEKFGVPPERIKDYLALIGDKVDNVPGVEKVGPKTAVKWLDQYDTLANIIENADAFKGKVGENLREAVAHLPLSYDLVTIKCDLDIDCSPEALTFLQQDTERLDELYSRFELSTRLKALRSSTAATNDKTEPSAENDNSDEDTETPAEPNGNYETILTQADLNKWLEKLRDVALFAFDTETTSLDYMEAEVVAVSFAVEAGAAAYLPFAHDYIGAPEQLKRDDVLAQLKPLLEDDSIHKVGQNLKYDRSVLLNHGVELRGIAHDTMLQSYALDSTGRHDMDTLCLKHLGHSNISFETIAGKGKKQLTFNQIALEEAAPYAAEDADMTLQLHQHFWPQLEALDGQRKLYQDIEVPLVSVLSDIERNGVQVDAAMLGKQSQQLSERMEELVKQSYETAGEEFNLASPKQIQAIFFEKLGLPVIRKTPKGQPSTAEDVLEELAAMDHELPQLILEHRGLNKLKSTYTDKLPEQINPQTGRVHTSYHQAVTATGRLSSSDPNLQNIPIRNAEGRRIRQAFIAPEGFKILAADYSQIELRIMAHLSGDKGLLDAFAAGKDIHSATASEVFGVPLNEVVIEQRRAAKAVNFGLIYGMSAFGLAKQLNVSRGEAQSYVDLYFARYPGVQDYMDATKEQAKAQGYVETLFGRRLFLPEINARNAQRRQYAERTAINAPMQGTAADIIKQAMISVAGWLKTDGTRTRMIMQVHDELVFEVPEGEIDAVDAKVKKLMTGAAKLDVPLVVDSGIGINWDEAH</sequence>
<dbReference type="NCBIfam" id="NF004397">
    <property type="entry name" value="PRK05755.1"/>
    <property type="match status" value="1"/>
</dbReference>
<dbReference type="SUPFAM" id="SSF53098">
    <property type="entry name" value="Ribonuclease H-like"/>
    <property type="match status" value="1"/>
</dbReference>
<dbReference type="SUPFAM" id="SSF88723">
    <property type="entry name" value="PIN domain-like"/>
    <property type="match status" value="1"/>
</dbReference>
<dbReference type="SUPFAM" id="SSF47807">
    <property type="entry name" value="5' to 3' exonuclease, C-terminal subdomain"/>
    <property type="match status" value="1"/>
</dbReference>
<dbReference type="InterPro" id="IPR002421">
    <property type="entry name" value="5-3_exonuclease"/>
</dbReference>
<dbReference type="FunFam" id="3.30.420.10:FF:000026">
    <property type="entry name" value="DNA polymerase I"/>
    <property type="match status" value="1"/>
</dbReference>
<accession>A0A6S6U7Q0</accession>
<evidence type="ECO:0000256" key="17">
    <source>
        <dbReference type="RuleBase" id="RU004460"/>
    </source>
</evidence>
<dbReference type="EC" id="2.7.7.7" evidence="3 16"/>
<dbReference type="CDD" id="cd09898">
    <property type="entry name" value="H3TH_53EXO"/>
    <property type="match status" value="1"/>
</dbReference>
<dbReference type="InterPro" id="IPR036397">
    <property type="entry name" value="RNaseH_sf"/>
</dbReference>
<evidence type="ECO:0000256" key="1">
    <source>
        <dbReference type="ARBA" id="ARBA00007705"/>
    </source>
</evidence>
<name>A0A6S6U7Q0_9GAMM</name>
<evidence type="ECO:0000256" key="7">
    <source>
        <dbReference type="ARBA" id="ARBA00022705"/>
    </source>
</evidence>
<gene>
    <name evidence="17" type="primary">polA</name>
    <name evidence="22" type="ORF">HELGO_WM24730</name>
</gene>
<evidence type="ECO:0000256" key="11">
    <source>
        <dbReference type="ARBA" id="ARBA00022839"/>
    </source>
</evidence>
<evidence type="ECO:0000256" key="9">
    <source>
        <dbReference type="ARBA" id="ARBA00022763"/>
    </source>
</evidence>
<evidence type="ECO:0000256" key="16">
    <source>
        <dbReference type="NCBIfam" id="TIGR00593"/>
    </source>
</evidence>
<reference evidence="22" key="1">
    <citation type="submission" date="2020-01" db="EMBL/GenBank/DDBJ databases">
        <authorList>
            <person name="Meier V. D."/>
            <person name="Meier V D."/>
        </authorList>
    </citation>
    <scope>NUCLEOTIDE SEQUENCE</scope>
    <source>
        <strain evidence="22">HLG_WM_MAG_09</strain>
    </source>
</reference>
<dbReference type="CDD" id="cd08637">
    <property type="entry name" value="DNA_pol_A_pol_I_C"/>
    <property type="match status" value="1"/>
</dbReference>
<dbReference type="InterPro" id="IPR002562">
    <property type="entry name" value="3'-5'_exonuclease_dom"/>
</dbReference>
<protein>
    <recommendedName>
        <fullName evidence="4 16">DNA polymerase I</fullName>
        <ecNumber evidence="3 16">2.7.7.7</ecNumber>
    </recommendedName>
</protein>
<dbReference type="InterPro" id="IPR043502">
    <property type="entry name" value="DNA/RNA_pol_sf"/>
</dbReference>
<keyword evidence="7 17" id="KW-0235">DNA replication</keyword>
<dbReference type="InterPro" id="IPR029060">
    <property type="entry name" value="PIN-like_dom_sf"/>
</dbReference>
<comment type="function">
    <text evidence="17">In addition to polymerase activity, this DNA polymerase exhibits 3'-5' and 5'-3' exonuclease activity.</text>
</comment>
<dbReference type="GO" id="GO:0003887">
    <property type="term" value="F:DNA-directed DNA polymerase activity"/>
    <property type="evidence" value="ECO:0007669"/>
    <property type="project" value="UniProtKB-UniRule"/>
</dbReference>
<evidence type="ECO:0000256" key="13">
    <source>
        <dbReference type="ARBA" id="ARBA00023125"/>
    </source>
</evidence>
<comment type="similarity">
    <text evidence="1 17">Belongs to the DNA polymerase type-A family.</text>
</comment>
<dbReference type="Pfam" id="PF01367">
    <property type="entry name" value="5_3_exonuc"/>
    <property type="match status" value="1"/>
</dbReference>
<evidence type="ECO:0000256" key="14">
    <source>
        <dbReference type="ARBA" id="ARBA00023204"/>
    </source>
</evidence>
<dbReference type="Gene3D" id="1.10.150.20">
    <property type="entry name" value="5' to 3' exonuclease, C-terminal subdomain"/>
    <property type="match status" value="2"/>
</dbReference>
<dbReference type="GO" id="GO:0006302">
    <property type="term" value="P:double-strand break repair"/>
    <property type="evidence" value="ECO:0007669"/>
    <property type="project" value="TreeGrafter"/>
</dbReference>
<evidence type="ECO:0000256" key="2">
    <source>
        <dbReference type="ARBA" id="ARBA00011541"/>
    </source>
</evidence>
<dbReference type="GO" id="GO:0008408">
    <property type="term" value="F:3'-5' exonuclease activity"/>
    <property type="evidence" value="ECO:0007669"/>
    <property type="project" value="UniProtKB-UniRule"/>
</dbReference>
<dbReference type="InterPro" id="IPR008918">
    <property type="entry name" value="HhH2"/>
</dbReference>
<keyword evidence="13 17" id="KW-0238">DNA-binding</keyword>
<evidence type="ECO:0000256" key="15">
    <source>
        <dbReference type="ARBA" id="ARBA00049244"/>
    </source>
</evidence>
<evidence type="ECO:0000256" key="6">
    <source>
        <dbReference type="ARBA" id="ARBA00022695"/>
    </source>
</evidence>
<keyword evidence="5 17" id="KW-0808">Transferase</keyword>
<dbReference type="SUPFAM" id="SSF56672">
    <property type="entry name" value="DNA/RNA polymerases"/>
    <property type="match status" value="1"/>
</dbReference>
<keyword evidence="9 17" id="KW-0227">DNA damage</keyword>
<dbReference type="NCBIfam" id="TIGR00593">
    <property type="entry name" value="pola"/>
    <property type="match status" value="1"/>
</dbReference>
<evidence type="ECO:0000259" key="19">
    <source>
        <dbReference type="SMART" id="SM00474"/>
    </source>
</evidence>
<dbReference type="PANTHER" id="PTHR10133:SF27">
    <property type="entry name" value="DNA POLYMERASE NU"/>
    <property type="match status" value="1"/>
</dbReference>
<dbReference type="Gene3D" id="3.40.50.1010">
    <property type="entry name" value="5'-nuclease"/>
    <property type="match status" value="1"/>
</dbReference>
<dbReference type="FunFam" id="1.10.150.20:FF:000002">
    <property type="entry name" value="DNA polymerase I"/>
    <property type="match status" value="1"/>
</dbReference>
<comment type="subunit">
    <text evidence="2">Single-chain monomer with multiple functions.</text>
</comment>
<dbReference type="EMBL" id="CACVAT010000578">
    <property type="protein sequence ID" value="CAA6830365.1"/>
    <property type="molecule type" value="Genomic_DNA"/>
</dbReference>
<evidence type="ECO:0000256" key="3">
    <source>
        <dbReference type="ARBA" id="ARBA00012417"/>
    </source>
</evidence>
<feature type="domain" description="3'-5' exonuclease" evidence="19">
    <location>
        <begin position="315"/>
        <end position="501"/>
    </location>
</feature>
<dbReference type="InterPro" id="IPR012337">
    <property type="entry name" value="RNaseH-like_sf"/>
</dbReference>
<dbReference type="AlphaFoldDB" id="A0A6S6U7Q0"/>
<keyword evidence="10 17" id="KW-0378">Hydrolase</keyword>
<keyword evidence="14 17" id="KW-0234">DNA repair</keyword>
<dbReference type="InterPro" id="IPR036279">
    <property type="entry name" value="5-3_exonuclease_C_sf"/>
</dbReference>
<evidence type="ECO:0000256" key="8">
    <source>
        <dbReference type="ARBA" id="ARBA00022722"/>
    </source>
</evidence>
<evidence type="ECO:0000256" key="10">
    <source>
        <dbReference type="ARBA" id="ARBA00022801"/>
    </source>
</evidence>
<evidence type="ECO:0000259" key="21">
    <source>
        <dbReference type="SMART" id="SM00482"/>
    </source>
</evidence>
<dbReference type="InterPro" id="IPR019760">
    <property type="entry name" value="DNA-dir_DNA_pol_A_CS"/>
</dbReference>
<dbReference type="CDD" id="cd06139">
    <property type="entry name" value="DNA_polA_I_Ecoli_like_exo"/>
    <property type="match status" value="1"/>
</dbReference>
<dbReference type="Gene3D" id="3.30.70.370">
    <property type="match status" value="1"/>
</dbReference>
<dbReference type="GO" id="GO:0008409">
    <property type="term" value="F:5'-3' exonuclease activity"/>
    <property type="evidence" value="ECO:0007669"/>
    <property type="project" value="UniProtKB-UniRule"/>
</dbReference>
<dbReference type="InterPro" id="IPR001098">
    <property type="entry name" value="DNA-dir_DNA_pol_A_palm_dom"/>
</dbReference>
<dbReference type="GO" id="GO:0006261">
    <property type="term" value="P:DNA-templated DNA replication"/>
    <property type="evidence" value="ECO:0007669"/>
    <property type="project" value="UniProtKB-UniRule"/>
</dbReference>
<dbReference type="FunFam" id="1.20.1060.10:FF:000001">
    <property type="entry name" value="DNA polymerase I"/>
    <property type="match status" value="1"/>
</dbReference>
<comment type="catalytic activity">
    <reaction evidence="15 17">
        <text>DNA(n) + a 2'-deoxyribonucleoside 5'-triphosphate = DNA(n+1) + diphosphate</text>
        <dbReference type="Rhea" id="RHEA:22508"/>
        <dbReference type="Rhea" id="RHEA-COMP:17339"/>
        <dbReference type="Rhea" id="RHEA-COMP:17340"/>
        <dbReference type="ChEBI" id="CHEBI:33019"/>
        <dbReference type="ChEBI" id="CHEBI:61560"/>
        <dbReference type="ChEBI" id="CHEBI:173112"/>
        <dbReference type="EC" id="2.7.7.7"/>
    </reaction>
</comment>
<dbReference type="FunFam" id="3.40.50.1010:FF:000001">
    <property type="entry name" value="DNA polymerase I"/>
    <property type="match status" value="1"/>
</dbReference>
<dbReference type="InterPro" id="IPR020046">
    <property type="entry name" value="5-3_exonucl_a-hlix_arch_N"/>
</dbReference>
<keyword evidence="12 17" id="KW-0239">DNA-directed DNA polymerase</keyword>
<evidence type="ECO:0000256" key="5">
    <source>
        <dbReference type="ARBA" id="ARBA00022679"/>
    </source>
</evidence>
<dbReference type="Pfam" id="PF02739">
    <property type="entry name" value="5_3_exonuc_N"/>
    <property type="match status" value="1"/>
</dbReference>
<keyword evidence="6 17" id="KW-0548">Nucleotidyltransferase</keyword>
<evidence type="ECO:0000256" key="4">
    <source>
        <dbReference type="ARBA" id="ARBA00020311"/>
    </source>
</evidence>
<dbReference type="SMART" id="SM00279">
    <property type="entry name" value="HhH2"/>
    <property type="match status" value="1"/>
</dbReference>
<dbReference type="SMART" id="SM00475">
    <property type="entry name" value="53EXOc"/>
    <property type="match status" value="1"/>
</dbReference>
<keyword evidence="11 17" id="KW-0269">Exonuclease</keyword>
<organism evidence="22">
    <name type="scientific">uncultured Thiotrichaceae bacterium</name>
    <dbReference type="NCBI Taxonomy" id="298394"/>
    <lineage>
        <taxon>Bacteria</taxon>
        <taxon>Pseudomonadati</taxon>
        <taxon>Pseudomonadota</taxon>
        <taxon>Gammaproteobacteria</taxon>
        <taxon>Thiotrichales</taxon>
        <taxon>Thiotrichaceae</taxon>
        <taxon>environmental samples</taxon>
    </lineage>
</organism>
<dbReference type="FunFam" id="1.10.150.20:FF:000003">
    <property type="entry name" value="DNA polymerase I"/>
    <property type="match status" value="1"/>
</dbReference>
<dbReference type="CDD" id="cd09859">
    <property type="entry name" value="PIN_53EXO"/>
    <property type="match status" value="1"/>
</dbReference>
<keyword evidence="8" id="KW-0540">Nuclease</keyword>
<dbReference type="Gene3D" id="1.20.1060.10">
    <property type="entry name" value="Taq DNA Polymerase, Chain T, domain 4"/>
    <property type="match status" value="1"/>
</dbReference>
<feature type="domain" description="5'-3' exonuclease" evidence="20">
    <location>
        <begin position="7"/>
        <end position="258"/>
    </location>
</feature>
<dbReference type="InterPro" id="IPR002298">
    <property type="entry name" value="DNA_polymerase_A"/>
</dbReference>
<dbReference type="SMART" id="SM00474">
    <property type="entry name" value="35EXOc"/>
    <property type="match status" value="1"/>
</dbReference>
<dbReference type="Pfam" id="PF00476">
    <property type="entry name" value="DNA_pol_A"/>
    <property type="match status" value="1"/>
</dbReference>
<dbReference type="InterPro" id="IPR018320">
    <property type="entry name" value="DNA_polymerase_1"/>
</dbReference>
<dbReference type="SMART" id="SM00482">
    <property type="entry name" value="POLAc"/>
    <property type="match status" value="1"/>
</dbReference>
<dbReference type="PANTHER" id="PTHR10133">
    <property type="entry name" value="DNA POLYMERASE I"/>
    <property type="match status" value="1"/>
</dbReference>
<proteinExistence type="inferred from homology"/>
<dbReference type="Gene3D" id="3.30.420.10">
    <property type="entry name" value="Ribonuclease H-like superfamily/Ribonuclease H"/>
    <property type="match status" value="1"/>
</dbReference>
<dbReference type="Pfam" id="PF01612">
    <property type="entry name" value="DNA_pol_A_exo1"/>
    <property type="match status" value="1"/>
</dbReference>